<gene>
    <name evidence="1" type="ORF">EVOR1521_LOCUS18714</name>
</gene>
<sequence length="302" mass="33740">MDSEEVFERDVQSNYAASLKVSSTAPTRLSRPIQERLYRTSKLFCMGQFVESDESVEFLTTLSVLCCISVFAWSSKGPKGPTGFGAHVNVQAIHHGIRRHMTNPKTCVLQELTDAMAHTFTGIGPQHVHVHIVGGHQYTEKDENLRIQGGQPSMSWHVLGAVRAAGFTKINQKMLNVFPGGPLGPSPMCERRLVQDNQRFDVAALHLKTGCIVTHTDHSAESAVPTEMYQVNDKITWTVGNCPLRHVDDPTVYPVKWLLSLVACLCLWAVTDFIYSAGFFVLLVWKLEPSSFTNLSMRHWQT</sequence>
<evidence type="ECO:0000313" key="2">
    <source>
        <dbReference type="Proteomes" id="UP001178507"/>
    </source>
</evidence>
<reference evidence="1" key="1">
    <citation type="submission" date="2023-08" db="EMBL/GenBank/DDBJ databases">
        <authorList>
            <person name="Chen Y."/>
            <person name="Shah S."/>
            <person name="Dougan E. K."/>
            <person name="Thang M."/>
            <person name="Chan C."/>
        </authorList>
    </citation>
    <scope>NUCLEOTIDE SEQUENCE</scope>
</reference>
<organism evidence="1 2">
    <name type="scientific">Effrenium voratum</name>
    <dbReference type="NCBI Taxonomy" id="2562239"/>
    <lineage>
        <taxon>Eukaryota</taxon>
        <taxon>Sar</taxon>
        <taxon>Alveolata</taxon>
        <taxon>Dinophyceae</taxon>
        <taxon>Suessiales</taxon>
        <taxon>Symbiodiniaceae</taxon>
        <taxon>Effrenium</taxon>
    </lineage>
</organism>
<accession>A0AA36N0Q0</accession>
<keyword evidence="2" id="KW-1185">Reference proteome</keyword>
<comment type="caution">
    <text evidence="1">The sequence shown here is derived from an EMBL/GenBank/DDBJ whole genome shotgun (WGS) entry which is preliminary data.</text>
</comment>
<proteinExistence type="predicted"/>
<protein>
    <submittedName>
        <fullName evidence="1">Uncharacterized protein</fullName>
    </submittedName>
</protein>
<dbReference type="Proteomes" id="UP001178507">
    <property type="component" value="Unassembled WGS sequence"/>
</dbReference>
<name>A0AA36N0Q0_9DINO</name>
<evidence type="ECO:0000313" key="1">
    <source>
        <dbReference type="EMBL" id="CAJ1393965.1"/>
    </source>
</evidence>
<dbReference type="EMBL" id="CAUJNA010002691">
    <property type="protein sequence ID" value="CAJ1393965.1"/>
    <property type="molecule type" value="Genomic_DNA"/>
</dbReference>
<dbReference type="AlphaFoldDB" id="A0AA36N0Q0"/>